<feature type="compositionally biased region" description="Basic and acidic residues" evidence="1">
    <location>
        <begin position="12"/>
        <end position="40"/>
    </location>
</feature>
<organism evidence="4 5">
    <name type="scientific">Fusarium beomiforme</name>
    <dbReference type="NCBI Taxonomy" id="44412"/>
    <lineage>
        <taxon>Eukaryota</taxon>
        <taxon>Fungi</taxon>
        <taxon>Dikarya</taxon>
        <taxon>Ascomycota</taxon>
        <taxon>Pezizomycotina</taxon>
        <taxon>Sordariomycetes</taxon>
        <taxon>Hypocreomycetidae</taxon>
        <taxon>Hypocreales</taxon>
        <taxon>Nectriaceae</taxon>
        <taxon>Fusarium</taxon>
        <taxon>Fusarium burgessii species complex</taxon>
    </lineage>
</organism>
<comment type="caution">
    <text evidence="4">The sequence shown here is derived from an EMBL/GenBank/DDBJ whole genome shotgun (WGS) entry which is preliminary data.</text>
</comment>
<dbReference type="PANTHER" id="PTHR36681:SF3">
    <property type="entry name" value="NUCLEAR GTPASE, GERMINAL CENTER-ASSOCIATED, TANDEM DUPLICATE 3"/>
    <property type="match status" value="1"/>
</dbReference>
<dbReference type="Pfam" id="PF24564">
    <property type="entry name" value="DUF7605"/>
    <property type="match status" value="1"/>
</dbReference>
<reference evidence="4" key="2">
    <citation type="submission" date="2020-02" db="EMBL/GenBank/DDBJ databases">
        <title>Identification and distribution of gene clusters putatively required for synthesis of sphingolipid metabolism inhibitors in phylogenetically diverse species of the filamentous fungus Fusarium.</title>
        <authorList>
            <person name="Kim H.-S."/>
            <person name="Busman M."/>
            <person name="Brown D.W."/>
            <person name="Divon H."/>
            <person name="Uhlig S."/>
            <person name="Proctor R.H."/>
        </authorList>
    </citation>
    <scope>NUCLEOTIDE SEQUENCE</scope>
    <source>
        <strain evidence="4">NRRL 25174</strain>
    </source>
</reference>
<dbReference type="EMBL" id="PVQB02000338">
    <property type="protein sequence ID" value="KAF4338652.1"/>
    <property type="molecule type" value="Genomic_DNA"/>
</dbReference>
<keyword evidence="5" id="KW-1185">Reference proteome</keyword>
<feature type="region of interest" description="Disordered" evidence="1">
    <location>
        <begin position="985"/>
        <end position="1010"/>
    </location>
</feature>
<protein>
    <submittedName>
        <fullName evidence="4">GTPase SLIP-GC</fullName>
    </submittedName>
</protein>
<evidence type="ECO:0000313" key="5">
    <source>
        <dbReference type="Proteomes" id="UP000730481"/>
    </source>
</evidence>
<dbReference type="SUPFAM" id="SSF52540">
    <property type="entry name" value="P-loop containing nucleoside triphosphate hydrolases"/>
    <property type="match status" value="1"/>
</dbReference>
<dbReference type="InterPro" id="IPR027417">
    <property type="entry name" value="P-loop_NTPase"/>
</dbReference>
<accession>A0A9P5DV72</accession>
<dbReference type="InterPro" id="IPR045063">
    <property type="entry name" value="Dynamin_N"/>
</dbReference>
<dbReference type="AlphaFoldDB" id="A0A9P5DV72"/>
<feature type="region of interest" description="Disordered" evidence="1">
    <location>
        <begin position="466"/>
        <end position="496"/>
    </location>
</feature>
<evidence type="ECO:0000313" key="4">
    <source>
        <dbReference type="EMBL" id="KAF4338652.1"/>
    </source>
</evidence>
<feature type="domain" description="Dynamin N-terminal" evidence="2">
    <location>
        <begin position="131"/>
        <end position="393"/>
    </location>
</feature>
<dbReference type="InterPro" id="IPR056024">
    <property type="entry name" value="DUF7605"/>
</dbReference>
<evidence type="ECO:0000259" key="3">
    <source>
        <dbReference type="Pfam" id="PF24564"/>
    </source>
</evidence>
<feature type="compositionally biased region" description="Basic residues" evidence="1">
    <location>
        <begin position="475"/>
        <end position="489"/>
    </location>
</feature>
<feature type="domain" description="DUF7605" evidence="3">
    <location>
        <begin position="726"/>
        <end position="895"/>
    </location>
</feature>
<feature type="region of interest" description="Disordered" evidence="1">
    <location>
        <begin position="1"/>
        <end position="40"/>
    </location>
</feature>
<reference evidence="4" key="1">
    <citation type="journal article" date="2017" name="Mycologia">
        <title>Fusarium algeriense, sp. nov., a novel toxigenic crown rot pathogen of durum wheat from Algeria is nested in the Fusarium burgessii species complex.</title>
        <authorList>
            <person name="Laraba I."/>
            <person name="Keddad A."/>
            <person name="Boureghda H."/>
            <person name="Abdallah N."/>
            <person name="Vaughan M.M."/>
            <person name="Proctor R.H."/>
            <person name="Busman M."/>
            <person name="O'Donnell K."/>
        </authorList>
    </citation>
    <scope>NUCLEOTIDE SEQUENCE</scope>
    <source>
        <strain evidence="4">NRRL 25174</strain>
    </source>
</reference>
<evidence type="ECO:0000259" key="2">
    <source>
        <dbReference type="Pfam" id="PF00350"/>
    </source>
</evidence>
<proteinExistence type="predicted"/>
<dbReference type="PANTHER" id="PTHR36681">
    <property type="entry name" value="NUCLEAR GTPASE, GERMINAL CENTER-ASSOCIATED, TANDEM DUPLICATE 3"/>
    <property type="match status" value="1"/>
</dbReference>
<gene>
    <name evidence="4" type="ORF">FBEOM_7469</name>
</gene>
<dbReference type="Gene3D" id="3.40.50.300">
    <property type="entry name" value="P-loop containing nucleotide triphosphate hydrolases"/>
    <property type="match status" value="1"/>
</dbReference>
<sequence>MESGEWVAVDVGEMHISPKRERSPDPEDVPEWHGNKRQAGEESAVIRAPVVFPWRTCQDRSDVERLKIKEKAVKHAEELCSKIREILKNFLKTTPMDNMDAIIMGQKIIEHWFSEHDRIRLKHQKLRILVGVEGPTGAGKSSFLGSLLGIPELFPSGQEAAATAVIGKVCWNWIDAPGYEFRAKVIFRKKSDVERDLESLLKDLNELASLLAEKAKYEHGGGTEFADSISIMRKTIEHHLPKVHAVWGIEEAYLSEMAKRCPEDWTYPQMVQRILSTNPKALGFLTTGIAEFNADSSDKLSETIKPFLDSTAGKHGGAHQFAAWPLVKEVRIYAKADILKSGITLVDLPGCGDAVENRSEVAEKYTHRLDVRLVVSPIIRAADEKQGQALMRNGYDEAQMRISGKLDNHGFGVIISKMDDIKFDSYIAQCPDLRRNSEVKQNQEELVKLKEESDELKPMYAVFRDNKKRAESQKKKGQKTYRSAKKKHEARLQTHPNESGAHVAILREQRDRLAKAFEEADKAMDRYELRKLQIATQMSYVRDWLHHRAVQTRNARVMQRIRTDFDRRQRSLDEADITRRPQREEEYVLPILPVSTRAFWQLRSNDVPMSGFPNQRFTGVPAAVQWLHRATSGKREKHLDEVLEGYQNLMTMMQIYSSPNGQDGRFDFTRAQVEEILAETHAKYLHQLSTTLSNSCDEIQKLDPLERKDHARKRFLKDANRIVQKWGYKYPDIENDVEKMHWCTYAANLSRDGSKFKSHATGVTYTWMEHLVAPIMKTFSKDWDRKMNRQLPLIKTPMILGYSQGFTQYLNEIQQIISDKVPSLELSFNSMRPILENSQHATEIKIRDALSVLQENVARVAFLADEYMADEWKPTFRIALLDTGIGSYQRRKDINEDKAMVPSHMEQIVDEEVNNVKQQMSFLFNNLVENYATSPEKSAMKTQLQDSIRPYVEGWEAVWAEEGNLPEHILDRDLSIPPIVPVPVIEEDIPSENDDDASSEDELAAVSDGN</sequence>
<feature type="compositionally biased region" description="Acidic residues" evidence="1">
    <location>
        <begin position="985"/>
        <end position="1003"/>
    </location>
</feature>
<name>A0A9P5DV72_9HYPO</name>
<evidence type="ECO:0000256" key="1">
    <source>
        <dbReference type="SAM" id="MobiDB-lite"/>
    </source>
</evidence>
<dbReference type="Pfam" id="PF00350">
    <property type="entry name" value="Dynamin_N"/>
    <property type="match status" value="1"/>
</dbReference>
<dbReference type="Proteomes" id="UP000730481">
    <property type="component" value="Unassembled WGS sequence"/>
</dbReference>
<dbReference type="OrthoDB" id="3598281at2759"/>